<reference evidence="1" key="1">
    <citation type="journal article" date="2021" name="Nat. Microbiol.">
        <title>Cocultivation of an ultrasmall environmental parasitic bacterium with lytic ability against bacteria associated with wastewater foams.</title>
        <authorList>
            <person name="Batinovic S."/>
            <person name="Rose J.J.A."/>
            <person name="Ratcliffe J."/>
            <person name="Seviour R.J."/>
            <person name="Petrovski S."/>
        </authorList>
    </citation>
    <scope>NUCLEOTIDE SEQUENCE</scope>
    <source>
        <strain evidence="1">CON9</strain>
    </source>
</reference>
<keyword evidence="2" id="KW-1185">Reference proteome</keyword>
<evidence type="ECO:0000313" key="1">
    <source>
        <dbReference type="EMBL" id="QHN35817.1"/>
    </source>
</evidence>
<gene>
    <name evidence="1" type="ORF">GII31_13985</name>
</gene>
<dbReference type="RefSeq" id="WP_213244020.1">
    <property type="nucleotide sequence ID" value="NZ_CP045806.1"/>
</dbReference>
<proteinExistence type="predicted"/>
<evidence type="ECO:0008006" key="3">
    <source>
        <dbReference type="Google" id="ProtNLM"/>
    </source>
</evidence>
<dbReference type="Proteomes" id="UP001059836">
    <property type="component" value="Chromosome"/>
</dbReference>
<sequence length="93" mass="10362">MAPESSPDRHFLPKEKVAADWLRDTGNHRIISVERDNDIRRPDSILHDGVGWIPAEIKTLDSASQAAMARNLAWAFHGNSVSLTKNGALTWDD</sequence>
<dbReference type="EMBL" id="CP045809">
    <property type="protein sequence ID" value="QHN35817.1"/>
    <property type="molecule type" value="Genomic_DNA"/>
</dbReference>
<accession>A0ABX6IIU8</accession>
<organism evidence="1 2">
    <name type="scientific">Gordonia pseudamarae</name>
    <dbReference type="NCBI Taxonomy" id="2831662"/>
    <lineage>
        <taxon>Bacteria</taxon>
        <taxon>Bacillati</taxon>
        <taxon>Actinomycetota</taxon>
        <taxon>Actinomycetes</taxon>
        <taxon>Mycobacteriales</taxon>
        <taxon>Gordoniaceae</taxon>
        <taxon>Gordonia</taxon>
    </lineage>
</organism>
<evidence type="ECO:0000313" key="2">
    <source>
        <dbReference type="Proteomes" id="UP001059836"/>
    </source>
</evidence>
<name>A0ABX6IIU8_9ACTN</name>
<protein>
    <recommendedName>
        <fullName evidence="3">VRR-NUC domain-containing protein</fullName>
    </recommendedName>
</protein>